<dbReference type="STRING" id="1178825.SAMN05216261_2473"/>
<feature type="chain" id="PRO_5009917504" evidence="2">
    <location>
        <begin position="23"/>
        <end position="816"/>
    </location>
</feature>
<protein>
    <submittedName>
        <fullName evidence="3">Gliding motility-associated C-terminal domain-containing protein</fullName>
    </submittedName>
</protein>
<dbReference type="AlphaFoldDB" id="A0A1M6FTC9"/>
<keyword evidence="2" id="KW-0732">Signal</keyword>
<dbReference type="EMBL" id="FQYK01000006">
    <property type="protein sequence ID" value="SHJ00955.1"/>
    <property type="molecule type" value="Genomic_DNA"/>
</dbReference>
<feature type="signal peptide" evidence="2">
    <location>
        <begin position="1"/>
        <end position="22"/>
    </location>
</feature>
<evidence type="ECO:0000313" key="4">
    <source>
        <dbReference type="Proteomes" id="UP000184396"/>
    </source>
</evidence>
<dbReference type="Proteomes" id="UP000184396">
    <property type="component" value="Unassembled WGS sequence"/>
</dbReference>
<evidence type="ECO:0000256" key="2">
    <source>
        <dbReference type="SAM" id="SignalP"/>
    </source>
</evidence>
<dbReference type="NCBIfam" id="TIGR04131">
    <property type="entry name" value="Bac_Flav_CTERM"/>
    <property type="match status" value="1"/>
</dbReference>
<sequence length="816" mass="89680">MKVYLKFSFFCLIVLYSNVLISQEPTDCINAVTACGNADITLDVNGIGTQELGAGQNCSSQENNSIWLSVTTVTSGTLGFTLSPNSRSITEDYDFFVFGPNVACGALGQAIRCSTTNPQNAGLSNNKTGMNGSETDTSEGPGASGNSFVRWLDVNAGETYFIVIDRPIGNSPFSLEWTGTATFSEPPTDESGTSGAALDVDSCDEIAPFTDETTEFTLSNNTPSIIGSQSNVSVTYHISASDANIGTNALNSPYTNINNPQTIYARITNNSTGCFELTDFQLRVSGPDFTSPSDYILCDNLDDGDDKNGQVIFDLASKNSEILNRQNPADFNVLYYTSSSDAENRIGALPYSYYNTTPFNEQIFVRIEEVSNSFCSSFTTLNLQVNEAPEALNTTLLQCDEDGLSDGLTTFNLNQAEAELTGAAANRTLKFYTDAVRTSEVNGDAFNNTSNPQIIYVEVINNASGCIGYSELTLAVTVTDSNNAYLTFCDDDGIEDGLYNFNLEDASADILAGLPANLDVVYYQTFKDAVLEQNPLNPIYTNTTPYYHIVYARVENANDCYGISQVFLYVFPLPDIKTEDLFYYCLNDFPETITIDAALNSGNPNNYTYNWSNGDNTYATQINEPGIYTVTVSDGYNCFKERTVTIEASNTATFNSPAFDVNDVSQNNTITVYVSGEGIYQYRLIDENGNTVKDYQDSNIFDNVFPGIYTVSVKDVKNNCGVTQSDVSVIGFPKFFTPNNDGVNDEWKIYGVSSMFQPNTKIKIYDRYGKLIKQLIPLSEGWNGYFNGKKLPSDDYWFSVILQDGRIFKDHFTLKN</sequence>
<gene>
    <name evidence="3" type="ORF">SAMN05216261_2473</name>
</gene>
<keyword evidence="4" id="KW-1185">Reference proteome</keyword>
<accession>A0A1M6FTC9</accession>
<feature type="region of interest" description="Disordered" evidence="1">
    <location>
        <begin position="118"/>
        <end position="144"/>
    </location>
</feature>
<organism evidence="3 4">
    <name type="scientific">Algibacter luteus</name>
    <dbReference type="NCBI Taxonomy" id="1178825"/>
    <lineage>
        <taxon>Bacteria</taxon>
        <taxon>Pseudomonadati</taxon>
        <taxon>Bacteroidota</taxon>
        <taxon>Flavobacteriia</taxon>
        <taxon>Flavobacteriales</taxon>
        <taxon>Flavobacteriaceae</taxon>
        <taxon>Algibacter</taxon>
    </lineage>
</organism>
<feature type="compositionally biased region" description="Polar residues" evidence="1">
    <location>
        <begin position="118"/>
        <end position="135"/>
    </location>
</feature>
<dbReference type="eggNOG" id="COG3291">
    <property type="taxonomic scope" value="Bacteria"/>
</dbReference>
<proteinExistence type="predicted"/>
<dbReference type="RefSeq" id="WP_035106452.1">
    <property type="nucleotide sequence ID" value="NZ_ALIH01000010.1"/>
</dbReference>
<evidence type="ECO:0000256" key="1">
    <source>
        <dbReference type="SAM" id="MobiDB-lite"/>
    </source>
</evidence>
<dbReference type="Pfam" id="PF13585">
    <property type="entry name" value="CHU_C"/>
    <property type="match status" value="1"/>
</dbReference>
<name>A0A1M6FTC9_9FLAO</name>
<reference evidence="3 4" key="1">
    <citation type="submission" date="2016-11" db="EMBL/GenBank/DDBJ databases">
        <authorList>
            <person name="Jaros S."/>
            <person name="Januszkiewicz K."/>
            <person name="Wedrychowicz H."/>
        </authorList>
    </citation>
    <scope>NUCLEOTIDE SEQUENCE [LARGE SCALE GENOMIC DNA]</scope>
    <source>
        <strain evidence="3 4">CGMCC 1.12213</strain>
    </source>
</reference>
<evidence type="ECO:0000313" key="3">
    <source>
        <dbReference type="EMBL" id="SHJ00955.1"/>
    </source>
</evidence>
<dbReference type="InterPro" id="IPR026341">
    <property type="entry name" value="T9SS_type_B"/>
</dbReference>